<keyword evidence="3 8" id="KW-0540">Nuclease</keyword>
<dbReference type="PANTHER" id="PTHR33653:SF1">
    <property type="entry name" value="RIBONUCLEASE VAPC2"/>
    <property type="match status" value="1"/>
</dbReference>
<dbReference type="AlphaFoldDB" id="A0A135P4P6"/>
<evidence type="ECO:0000256" key="8">
    <source>
        <dbReference type="HAMAP-Rule" id="MF_00265"/>
    </source>
</evidence>
<evidence type="ECO:0000256" key="6">
    <source>
        <dbReference type="ARBA" id="ARBA00022842"/>
    </source>
</evidence>
<feature type="binding site" evidence="8">
    <location>
        <position position="9"/>
    </location>
    <ligand>
        <name>Mg(2+)</name>
        <dbReference type="ChEBI" id="CHEBI:18420"/>
    </ligand>
</feature>
<evidence type="ECO:0000256" key="7">
    <source>
        <dbReference type="ARBA" id="ARBA00038093"/>
    </source>
</evidence>
<protein>
    <recommendedName>
        <fullName evidence="8">Ribonuclease VapC</fullName>
        <shortName evidence="8">RNase VapC</shortName>
        <ecNumber evidence="8">3.1.-.-</ecNumber>
    </recommendedName>
    <alternativeName>
        <fullName evidence="8">Toxin VapC</fullName>
    </alternativeName>
</protein>
<feature type="domain" description="PIN" evidence="9">
    <location>
        <begin position="4"/>
        <end position="123"/>
    </location>
</feature>
<dbReference type="PANTHER" id="PTHR33653">
    <property type="entry name" value="RIBONUCLEASE VAPC2"/>
    <property type="match status" value="1"/>
</dbReference>
<dbReference type="SUPFAM" id="SSF88723">
    <property type="entry name" value="PIN domain-like"/>
    <property type="match status" value="1"/>
</dbReference>
<organism evidence="10 11">
    <name type="scientific">Agrobacterium bohemicum</name>
    <dbReference type="NCBI Taxonomy" id="2052828"/>
    <lineage>
        <taxon>Bacteria</taxon>
        <taxon>Pseudomonadati</taxon>
        <taxon>Pseudomonadota</taxon>
        <taxon>Alphaproteobacteria</taxon>
        <taxon>Hyphomicrobiales</taxon>
        <taxon>Rhizobiaceae</taxon>
        <taxon>Rhizobium/Agrobacterium group</taxon>
        <taxon>Agrobacterium</taxon>
    </lineage>
</organism>
<dbReference type="HAMAP" id="MF_00265">
    <property type="entry name" value="VapC_Nob1"/>
    <property type="match status" value="1"/>
</dbReference>
<accession>A0A135P4P6</accession>
<dbReference type="InterPro" id="IPR002716">
    <property type="entry name" value="PIN_dom"/>
</dbReference>
<evidence type="ECO:0000256" key="1">
    <source>
        <dbReference type="ARBA" id="ARBA00001946"/>
    </source>
</evidence>
<dbReference type="EC" id="3.1.-.-" evidence="8"/>
<keyword evidence="4 8" id="KW-0479">Metal-binding</keyword>
<dbReference type="GO" id="GO:0004540">
    <property type="term" value="F:RNA nuclease activity"/>
    <property type="evidence" value="ECO:0007669"/>
    <property type="project" value="InterPro"/>
</dbReference>
<comment type="caution">
    <text evidence="10">The sequence shown here is derived from an EMBL/GenBank/DDBJ whole genome shotgun (WGS) entry which is preliminary data.</text>
</comment>
<evidence type="ECO:0000313" key="10">
    <source>
        <dbReference type="EMBL" id="KXG86405.1"/>
    </source>
</evidence>
<evidence type="ECO:0000256" key="2">
    <source>
        <dbReference type="ARBA" id="ARBA00022649"/>
    </source>
</evidence>
<evidence type="ECO:0000256" key="3">
    <source>
        <dbReference type="ARBA" id="ARBA00022722"/>
    </source>
</evidence>
<dbReference type="Gene3D" id="3.40.50.1010">
    <property type="entry name" value="5'-nuclease"/>
    <property type="match status" value="1"/>
</dbReference>
<dbReference type="GO" id="GO:0090729">
    <property type="term" value="F:toxin activity"/>
    <property type="evidence" value="ECO:0007669"/>
    <property type="project" value="UniProtKB-KW"/>
</dbReference>
<dbReference type="EMBL" id="LNUW01000016">
    <property type="protein sequence ID" value="KXG86405.1"/>
    <property type="molecule type" value="Genomic_DNA"/>
</dbReference>
<dbReference type="GO" id="GO:0016787">
    <property type="term" value="F:hydrolase activity"/>
    <property type="evidence" value="ECO:0007669"/>
    <property type="project" value="UniProtKB-KW"/>
</dbReference>
<dbReference type="GO" id="GO:0000287">
    <property type="term" value="F:magnesium ion binding"/>
    <property type="evidence" value="ECO:0007669"/>
    <property type="project" value="UniProtKB-UniRule"/>
</dbReference>
<evidence type="ECO:0000256" key="4">
    <source>
        <dbReference type="ARBA" id="ARBA00022723"/>
    </source>
</evidence>
<sequence>MTTARYMLDTNIVSDVVRNPFGLTAEKLYHLNQDDICISSIVLSEILFGIKRKGSARLSHLVEGLLNRIAVVDYDAPAARHYADIRTSLEQRGTLIGTTDIFIAAHALSLGIILVTNNIREFSRVEGLKLENWIKGS</sequence>
<dbReference type="InterPro" id="IPR022907">
    <property type="entry name" value="VapC_family"/>
</dbReference>
<dbReference type="RefSeq" id="WP_067643981.1">
    <property type="nucleotide sequence ID" value="NZ_KQ961023.1"/>
</dbReference>
<comment type="function">
    <text evidence="8">Toxic component of a toxin-antitoxin (TA) system. An RNase.</text>
</comment>
<keyword evidence="2 8" id="KW-1277">Toxin-antitoxin system</keyword>
<evidence type="ECO:0000256" key="5">
    <source>
        <dbReference type="ARBA" id="ARBA00022801"/>
    </source>
</evidence>
<evidence type="ECO:0000259" key="9">
    <source>
        <dbReference type="SMART" id="SM00670"/>
    </source>
</evidence>
<comment type="similarity">
    <text evidence="7 8">Belongs to the PINc/VapC protein family.</text>
</comment>
<feature type="binding site" evidence="8">
    <location>
        <position position="100"/>
    </location>
    <ligand>
        <name>Mg(2+)</name>
        <dbReference type="ChEBI" id="CHEBI:18420"/>
    </ligand>
</feature>
<dbReference type="Pfam" id="PF01850">
    <property type="entry name" value="PIN"/>
    <property type="match status" value="1"/>
</dbReference>
<keyword evidence="11" id="KW-1185">Reference proteome</keyword>
<name>A0A135P4P6_9HYPH</name>
<dbReference type="InterPro" id="IPR029060">
    <property type="entry name" value="PIN-like_dom_sf"/>
</dbReference>
<proteinExistence type="inferred from homology"/>
<reference evidence="10 11" key="1">
    <citation type="submission" date="2015-11" db="EMBL/GenBank/DDBJ databases">
        <title>Draft genome sequence of Agrobacterium sp. R89-1.</title>
        <authorList>
            <person name="Zahradnik J."/>
            <person name="Kyslikova E."/>
            <person name="Palyzova A."/>
            <person name="Kyslik P."/>
        </authorList>
    </citation>
    <scope>NUCLEOTIDE SEQUENCE [LARGE SCALE GENOMIC DNA]</scope>
    <source>
        <strain evidence="10 11">R89-1</strain>
    </source>
</reference>
<dbReference type="Proteomes" id="UP000070498">
    <property type="component" value="Unassembled WGS sequence"/>
</dbReference>
<dbReference type="InterPro" id="IPR050556">
    <property type="entry name" value="Type_II_TA_system_RNase"/>
</dbReference>
<comment type="cofactor">
    <cofactor evidence="1 8">
        <name>Mg(2+)</name>
        <dbReference type="ChEBI" id="CHEBI:18420"/>
    </cofactor>
</comment>
<gene>
    <name evidence="8" type="primary">vapC</name>
    <name evidence="10" type="ORF">ATO67_02930</name>
</gene>
<keyword evidence="6 8" id="KW-0460">Magnesium</keyword>
<dbReference type="SMART" id="SM00670">
    <property type="entry name" value="PINc"/>
    <property type="match status" value="1"/>
</dbReference>
<keyword evidence="8" id="KW-0800">Toxin</keyword>
<evidence type="ECO:0000313" key="11">
    <source>
        <dbReference type="Proteomes" id="UP000070498"/>
    </source>
</evidence>
<keyword evidence="5 8" id="KW-0378">Hydrolase</keyword>
<dbReference type="CDD" id="cd18748">
    <property type="entry name" value="PIN_VapC4-5_FitB-like"/>
    <property type="match status" value="1"/>
</dbReference>
<dbReference type="STRING" id="2052828.ATO67_02930"/>